<dbReference type="InterPro" id="IPR011989">
    <property type="entry name" value="ARM-like"/>
</dbReference>
<dbReference type="OrthoDB" id="79687at2759"/>
<protein>
    <recommendedName>
        <fullName evidence="2">Protein kinase domain-containing protein</fullName>
    </recommendedName>
</protein>
<feature type="domain" description="Protein kinase" evidence="2">
    <location>
        <begin position="20"/>
        <end position="316"/>
    </location>
</feature>
<comment type="caution">
    <text evidence="3">The sequence shown here is derived from an EMBL/GenBank/DDBJ whole genome shotgun (WGS) entry which is preliminary data.</text>
</comment>
<accession>A0A8H7Q844</accession>
<feature type="compositionally biased region" description="Low complexity" evidence="1">
    <location>
        <begin position="701"/>
        <end position="748"/>
    </location>
</feature>
<dbReference type="Proteomes" id="UP000612746">
    <property type="component" value="Unassembled WGS sequence"/>
</dbReference>
<dbReference type="GO" id="GO:0005524">
    <property type="term" value="F:ATP binding"/>
    <property type="evidence" value="ECO:0007669"/>
    <property type="project" value="InterPro"/>
</dbReference>
<dbReference type="PANTHER" id="PTHR12984">
    <property type="entry name" value="SCY1-RELATED S/T PROTEIN KINASE-LIKE"/>
    <property type="match status" value="1"/>
</dbReference>
<dbReference type="GO" id="GO:0004672">
    <property type="term" value="F:protein kinase activity"/>
    <property type="evidence" value="ECO:0007669"/>
    <property type="project" value="InterPro"/>
</dbReference>
<keyword evidence="4" id="KW-1185">Reference proteome</keyword>
<proteinExistence type="predicted"/>
<dbReference type="InterPro" id="IPR011009">
    <property type="entry name" value="Kinase-like_dom_sf"/>
</dbReference>
<dbReference type="SUPFAM" id="SSF48371">
    <property type="entry name" value="ARM repeat"/>
    <property type="match status" value="1"/>
</dbReference>
<evidence type="ECO:0000313" key="3">
    <source>
        <dbReference type="EMBL" id="KAG2187772.1"/>
    </source>
</evidence>
<feature type="region of interest" description="Disordered" evidence="1">
    <location>
        <begin position="831"/>
        <end position="880"/>
    </location>
</feature>
<feature type="region of interest" description="Disordered" evidence="1">
    <location>
        <begin position="699"/>
        <end position="818"/>
    </location>
</feature>
<dbReference type="PROSITE" id="PS50011">
    <property type="entry name" value="PROTEIN_KINASE_DOM"/>
    <property type="match status" value="1"/>
</dbReference>
<dbReference type="Gene3D" id="3.30.200.20">
    <property type="entry name" value="Phosphorylase Kinase, domain 1"/>
    <property type="match status" value="1"/>
</dbReference>
<organism evidence="3 4">
    <name type="scientific">Umbelopsis vinacea</name>
    <dbReference type="NCBI Taxonomy" id="44442"/>
    <lineage>
        <taxon>Eukaryota</taxon>
        <taxon>Fungi</taxon>
        <taxon>Fungi incertae sedis</taxon>
        <taxon>Mucoromycota</taxon>
        <taxon>Mucoromycotina</taxon>
        <taxon>Umbelopsidomycetes</taxon>
        <taxon>Umbelopsidales</taxon>
        <taxon>Umbelopsidaceae</taxon>
        <taxon>Umbelopsis</taxon>
    </lineage>
</organism>
<dbReference type="AlphaFoldDB" id="A0A8H7Q844"/>
<dbReference type="InterPro" id="IPR000719">
    <property type="entry name" value="Prot_kinase_dom"/>
</dbReference>
<dbReference type="InterPro" id="IPR051177">
    <property type="entry name" value="CIK-Related_Protein"/>
</dbReference>
<dbReference type="EMBL" id="JAEPRA010000003">
    <property type="protein sequence ID" value="KAG2187772.1"/>
    <property type="molecule type" value="Genomic_DNA"/>
</dbReference>
<dbReference type="CDD" id="cd14011">
    <property type="entry name" value="PK_SCY1_like"/>
    <property type="match status" value="1"/>
</dbReference>
<feature type="compositionally biased region" description="Polar residues" evidence="1">
    <location>
        <begin position="853"/>
        <end position="864"/>
    </location>
</feature>
<dbReference type="Pfam" id="PF00069">
    <property type="entry name" value="Pkinase"/>
    <property type="match status" value="1"/>
</dbReference>
<gene>
    <name evidence="3" type="ORF">INT44_005462</name>
</gene>
<dbReference type="PANTHER" id="PTHR12984:SF6">
    <property type="entry name" value="SCY1-LIKE PROTEIN 2"/>
    <property type="match status" value="1"/>
</dbReference>
<name>A0A8H7Q844_9FUNG</name>
<evidence type="ECO:0000256" key="1">
    <source>
        <dbReference type="SAM" id="MobiDB-lite"/>
    </source>
</evidence>
<dbReference type="SMART" id="SM00220">
    <property type="entry name" value="S_TKc"/>
    <property type="match status" value="1"/>
</dbReference>
<feature type="compositionally biased region" description="Polar residues" evidence="1">
    <location>
        <begin position="749"/>
        <end position="818"/>
    </location>
</feature>
<dbReference type="SUPFAM" id="SSF56112">
    <property type="entry name" value="Protein kinase-like (PK-like)"/>
    <property type="match status" value="1"/>
</dbReference>
<evidence type="ECO:0000259" key="2">
    <source>
        <dbReference type="PROSITE" id="PS50011"/>
    </source>
</evidence>
<evidence type="ECO:0000313" key="4">
    <source>
        <dbReference type="Proteomes" id="UP000612746"/>
    </source>
</evidence>
<dbReference type="Gene3D" id="1.10.510.10">
    <property type="entry name" value="Transferase(Phosphotransferase) domain 1"/>
    <property type="match status" value="1"/>
</dbReference>
<sequence length="880" mass="97509">MSSALYSFINSITNNITSRYDVKSQIASAGLWKIYSASRKTTGQQVAIFVSFYHATRERGASKADTDRVYEMLKKEASNLTRLRHPAILEVVEPVTESRSSIAFATEPLLASLHNLMGNIDGFDGPVPQEISGFELDELEVSRIQKGLLQVGKGLQFLNHDAKVVHRNLVPEAIFVNAKGDWKIGGLGFSVFLNNPDRSAESFDDYSEYMPDSCQMNLDYAAPEFVLDNDIAVTNDAFSLGCLAYTVHNKGKSLFGTFNNMRKYQRCIESLTSLTYNNVPAHLQGNASITEVLRRLIVRQPSMRMTLIEFQSSKYFDNILVSTMKYLESFPEKTKEEKSQFMKGLSRVLGQFPDRVLTRKILPSLLEELKDHSLLPFTLPNIFIITEKLDQQEFCEKVLPSLKPIFTLRDPPQNMIVLLEKLDIFQKKTPREIFRDDVMPLIYGALENPVPVVQEKALRMVPVLAESLDYTTVKNSLFPRVQSLFVTTTVLSVKVSTLICFHAMIKVIDKFTMQEKLVPLLKGIKTKEPAVMLVTLAVYDEMGKHLDKEIIATEILPQLWRMSFGPLLTLEQFQKFMKTIRELTNRVEEAHTKHLREVKSLEEQTKRITSEQSAIVTGGNHAATNGGGVDFESLVNGKMGNGNPLAQLAADSDMFGDMTSSIPTFYQQPSVPSPSPLNYSPQPMNQPIPTQASLYSTNTTPSTYSAYQQPQSASPSFGTMSPMQTPMRPMGTGGTTSSFGSHNSSFGSQPTSYGQQTSSFAQSSMSPNFAGGQTSPPIMSSNQPAINWNANTSIPALQPPRSNNLAQGFSNKAPSTTPNYAAMQSLSLNSTPSIMPAQHQPMSSGMLQPLAPMSSSTRNTNKASSNHKKSSDLDLFDPLG</sequence>
<dbReference type="Gene3D" id="1.25.10.10">
    <property type="entry name" value="Leucine-rich Repeat Variant"/>
    <property type="match status" value="1"/>
</dbReference>
<dbReference type="InterPro" id="IPR016024">
    <property type="entry name" value="ARM-type_fold"/>
</dbReference>
<reference evidence="3" key="1">
    <citation type="submission" date="2020-12" db="EMBL/GenBank/DDBJ databases">
        <title>Metabolic potential, ecology and presence of endohyphal bacteria is reflected in genomic diversity of Mucoromycotina.</title>
        <authorList>
            <person name="Muszewska A."/>
            <person name="Okrasinska A."/>
            <person name="Steczkiewicz K."/>
            <person name="Drgas O."/>
            <person name="Orlowska M."/>
            <person name="Perlinska-Lenart U."/>
            <person name="Aleksandrzak-Piekarczyk T."/>
            <person name="Szatraj K."/>
            <person name="Zielenkiewicz U."/>
            <person name="Pilsyk S."/>
            <person name="Malc E."/>
            <person name="Mieczkowski P."/>
            <person name="Kruszewska J.S."/>
            <person name="Biernat P."/>
            <person name="Pawlowska J."/>
        </authorList>
    </citation>
    <scope>NUCLEOTIDE SEQUENCE</scope>
    <source>
        <strain evidence="3">WA0000051536</strain>
    </source>
</reference>